<evidence type="ECO:0000313" key="2">
    <source>
        <dbReference type="EMBL" id="KAJ8472554.1"/>
    </source>
</evidence>
<dbReference type="GO" id="GO:0004722">
    <property type="term" value="F:protein serine/threonine phosphatase activity"/>
    <property type="evidence" value="ECO:0007669"/>
    <property type="project" value="InterPro"/>
</dbReference>
<dbReference type="PANTHER" id="PTHR13832:SF827">
    <property type="entry name" value="PROTEIN PHOSPHATASE 1L"/>
    <property type="match status" value="1"/>
</dbReference>
<keyword evidence="3" id="KW-1185">Reference proteome</keyword>
<dbReference type="Pfam" id="PF00481">
    <property type="entry name" value="PP2C"/>
    <property type="match status" value="1"/>
</dbReference>
<dbReference type="AlphaFoldDB" id="A0AAD7X8K3"/>
<proteinExistence type="predicted"/>
<dbReference type="PANTHER" id="PTHR13832">
    <property type="entry name" value="PROTEIN PHOSPHATASE 2C"/>
    <property type="match status" value="1"/>
</dbReference>
<comment type="caution">
    <text evidence="2">The sequence shown here is derived from an EMBL/GenBank/DDBJ whole genome shotgun (WGS) entry which is preliminary data.</text>
</comment>
<evidence type="ECO:0000313" key="3">
    <source>
        <dbReference type="Proteomes" id="UP001215151"/>
    </source>
</evidence>
<evidence type="ECO:0000259" key="1">
    <source>
        <dbReference type="Pfam" id="PF00481"/>
    </source>
</evidence>
<organism evidence="2 3">
    <name type="scientific">Trametes cubensis</name>
    <dbReference type="NCBI Taxonomy" id="1111947"/>
    <lineage>
        <taxon>Eukaryota</taxon>
        <taxon>Fungi</taxon>
        <taxon>Dikarya</taxon>
        <taxon>Basidiomycota</taxon>
        <taxon>Agaricomycotina</taxon>
        <taxon>Agaricomycetes</taxon>
        <taxon>Polyporales</taxon>
        <taxon>Polyporaceae</taxon>
        <taxon>Trametes</taxon>
    </lineage>
</organism>
<name>A0AAD7X8K3_9APHY</name>
<feature type="domain" description="PPM-type phosphatase" evidence="1">
    <location>
        <begin position="152"/>
        <end position="324"/>
    </location>
</feature>
<protein>
    <recommendedName>
        <fullName evidence="1">PPM-type phosphatase domain-containing protein</fullName>
    </recommendedName>
</protein>
<dbReference type="SUPFAM" id="SSF81606">
    <property type="entry name" value="PP2C-like"/>
    <property type="match status" value="1"/>
</dbReference>
<dbReference type="InterPro" id="IPR036457">
    <property type="entry name" value="PPM-type-like_dom_sf"/>
</dbReference>
<sequence>MSSLADMHSAFASLCQTYRDDHIGAQVAAIRPLASGNDSSTDRLAIHRWKIAGQDWNTCHMRCYIDTYRRTGHGGSGITADYTASKLSKRLEDTVQHFVEDKLNGVVDRETMLSNADALSTALRRSAHHFDERIGKAVKKLCPEPETLTAEQSEALVKEHLNVIQRAYYGTTFVAAIVNVTIRCMWTVCIGDSTVGISTLSTDSRREWQRLCAMHRLTSPREYFSVAMKHWHQERDDLTKDDRILGYFPMTRAIGDYAVKLKPSYSDHLFNFLPGLKEDDKRPYPPSTSLKTPPYISARPSVSFLDLEPMWNADPVILLFSDGVDSAVKHYHHTQSERPVDPGPVIAKLLGR</sequence>
<gene>
    <name evidence="2" type="ORF">ONZ51_g8435</name>
</gene>
<dbReference type="Gene3D" id="3.60.40.10">
    <property type="entry name" value="PPM-type phosphatase domain"/>
    <property type="match status" value="1"/>
</dbReference>
<dbReference type="InterPro" id="IPR015655">
    <property type="entry name" value="PP2C"/>
</dbReference>
<dbReference type="EMBL" id="JAPEVG010000255">
    <property type="protein sequence ID" value="KAJ8472554.1"/>
    <property type="molecule type" value="Genomic_DNA"/>
</dbReference>
<accession>A0AAD7X8K3</accession>
<dbReference type="InterPro" id="IPR001932">
    <property type="entry name" value="PPM-type_phosphatase-like_dom"/>
</dbReference>
<reference evidence="2" key="1">
    <citation type="submission" date="2022-11" db="EMBL/GenBank/DDBJ databases">
        <title>Genome Sequence of Cubamyces cubensis.</title>
        <authorList>
            <person name="Buettner E."/>
        </authorList>
    </citation>
    <scope>NUCLEOTIDE SEQUENCE</scope>
    <source>
        <strain evidence="2">MPL-01</strain>
    </source>
</reference>
<dbReference type="Proteomes" id="UP001215151">
    <property type="component" value="Unassembled WGS sequence"/>
</dbReference>